<keyword evidence="7" id="KW-0472">Membrane</keyword>
<dbReference type="EMBL" id="CP058350">
    <property type="protein sequence ID" value="QLF70941.1"/>
    <property type="molecule type" value="Genomic_DNA"/>
</dbReference>
<evidence type="ECO:0000256" key="7">
    <source>
        <dbReference type="SAM" id="Phobius"/>
    </source>
</evidence>
<keyword evidence="7" id="KW-1133">Transmembrane helix</keyword>
<keyword evidence="10" id="KW-1185">Reference proteome</keyword>
<evidence type="ECO:0000256" key="5">
    <source>
        <dbReference type="ARBA" id="ARBA00022734"/>
    </source>
</evidence>
<dbReference type="InterPro" id="IPR012413">
    <property type="entry name" value="BA14K"/>
</dbReference>
<keyword evidence="5" id="KW-0430">Lectin</keyword>
<evidence type="ECO:0000256" key="6">
    <source>
        <dbReference type="ARBA" id="ARBA00025321"/>
    </source>
</evidence>
<proteinExistence type="inferred from homology"/>
<gene>
    <name evidence="9" type="ORF">FE840_016085</name>
</gene>
<accession>A0ABX6QQR6</accession>
<evidence type="ECO:0000256" key="8">
    <source>
        <dbReference type="SAM" id="SignalP"/>
    </source>
</evidence>
<feature type="signal peptide" evidence="8">
    <location>
        <begin position="1"/>
        <end position="22"/>
    </location>
</feature>
<reference evidence="9 10" key="1">
    <citation type="submission" date="2020-06" db="EMBL/GenBank/DDBJ databases">
        <title>Genome sequence of Rhizobium sp strain ADMK78.</title>
        <authorList>
            <person name="Rahi P."/>
        </authorList>
    </citation>
    <scope>NUCLEOTIDE SEQUENCE [LARGE SCALE GENOMIC DNA]</scope>
    <source>
        <strain evidence="9 10">ADMK78</strain>
    </source>
</reference>
<dbReference type="Pfam" id="PF07886">
    <property type="entry name" value="BA14K"/>
    <property type="match status" value="1"/>
</dbReference>
<keyword evidence="7" id="KW-0812">Transmembrane</keyword>
<evidence type="ECO:0000256" key="4">
    <source>
        <dbReference type="ARBA" id="ARBA00022475"/>
    </source>
</evidence>
<dbReference type="RefSeq" id="WP_138286536.1">
    <property type="nucleotide sequence ID" value="NZ_CP058350.1"/>
</dbReference>
<organism evidence="9 10">
    <name type="scientific">Peteryoungia desertarenae</name>
    <dbReference type="NCBI Taxonomy" id="1813451"/>
    <lineage>
        <taxon>Bacteria</taxon>
        <taxon>Pseudomonadati</taxon>
        <taxon>Pseudomonadota</taxon>
        <taxon>Alphaproteobacteria</taxon>
        <taxon>Hyphomicrobiales</taxon>
        <taxon>Rhizobiaceae</taxon>
        <taxon>Peteryoungia</taxon>
    </lineage>
</organism>
<feature type="chain" id="PRO_5046562576" description="Lectin-like protein BA14k" evidence="8">
    <location>
        <begin position="23"/>
        <end position="145"/>
    </location>
</feature>
<keyword evidence="4" id="KW-1003">Cell membrane</keyword>
<evidence type="ECO:0000256" key="1">
    <source>
        <dbReference type="ARBA" id="ARBA00004167"/>
    </source>
</evidence>
<evidence type="ECO:0000256" key="2">
    <source>
        <dbReference type="ARBA" id="ARBA00010270"/>
    </source>
</evidence>
<evidence type="ECO:0000256" key="3">
    <source>
        <dbReference type="ARBA" id="ARBA00020552"/>
    </source>
</evidence>
<keyword evidence="8" id="KW-0732">Signal</keyword>
<feature type="transmembrane region" description="Helical" evidence="7">
    <location>
        <begin position="41"/>
        <end position="60"/>
    </location>
</feature>
<comment type="function">
    <text evidence="6">Has immunoglobulin-binding and hemagglutination properties, and can bind to mannose. Essential for virulence. May be involved in LPS biosynthesis or polysaccharide transport.</text>
</comment>
<comment type="subcellular location">
    <subcellularLocation>
        <location evidence="1">Membrane</location>
        <topology evidence="1">Single-pass membrane protein</topology>
    </subcellularLocation>
</comment>
<evidence type="ECO:0000313" key="10">
    <source>
        <dbReference type="Proteomes" id="UP000308530"/>
    </source>
</evidence>
<dbReference type="Proteomes" id="UP000308530">
    <property type="component" value="Chromosome"/>
</dbReference>
<name>A0ABX6QQR6_9HYPH</name>
<evidence type="ECO:0000313" key="9">
    <source>
        <dbReference type="EMBL" id="QLF70941.1"/>
    </source>
</evidence>
<sequence length="145" mass="16197">MMKFAQYALLSAILAMAPFATATSAAAGDRYYHQHRSDADALALGVIGLATGVIVGSALASQPRSTGRVYIDPPPSVYDDEVYYAYDDFPPPPRSHRRTHNVRSYSVEPWTGAWYDYCSQRYRSFNPRTGTFIGFDGRTHFCTVR</sequence>
<protein>
    <recommendedName>
        <fullName evidence="3">Lectin-like protein BA14k</fullName>
    </recommendedName>
</protein>
<comment type="similarity">
    <text evidence="2">Belongs to the BA14k family.</text>
</comment>